<dbReference type="Pfam" id="PF01266">
    <property type="entry name" value="DAO"/>
    <property type="match status" value="1"/>
</dbReference>
<dbReference type="GO" id="GO:0016491">
    <property type="term" value="F:oxidoreductase activity"/>
    <property type="evidence" value="ECO:0007669"/>
    <property type="project" value="UniProtKB-KW"/>
</dbReference>
<name>A0A2A5W802_9GAMM</name>
<comment type="caution">
    <text evidence="3">The sequence shown here is derived from an EMBL/GenBank/DDBJ whole genome shotgun (WGS) entry which is preliminary data.</text>
</comment>
<dbReference type="PANTHER" id="PTHR13847:SF249">
    <property type="entry name" value="OXIDOREDUCTASE-RELATED"/>
    <property type="match status" value="1"/>
</dbReference>
<evidence type="ECO:0000313" key="3">
    <source>
        <dbReference type="EMBL" id="PDH32542.1"/>
    </source>
</evidence>
<dbReference type="EMBL" id="NTJZ01000015">
    <property type="protein sequence ID" value="PDH32542.1"/>
    <property type="molecule type" value="Genomic_DNA"/>
</dbReference>
<accession>A0A2A5W802</accession>
<dbReference type="Proteomes" id="UP000219329">
    <property type="component" value="Unassembled WGS sequence"/>
</dbReference>
<dbReference type="PANTHER" id="PTHR13847">
    <property type="entry name" value="SARCOSINE DEHYDROGENASE-RELATED"/>
    <property type="match status" value="1"/>
</dbReference>
<organism evidence="3 4">
    <name type="scientific">OM182 bacterium MED-G28</name>
    <dbReference type="NCBI Taxonomy" id="1986256"/>
    <lineage>
        <taxon>Bacteria</taxon>
        <taxon>Pseudomonadati</taxon>
        <taxon>Pseudomonadota</taxon>
        <taxon>Gammaproteobacteria</taxon>
        <taxon>OMG group</taxon>
        <taxon>OM182 clade</taxon>
    </lineage>
</organism>
<dbReference type="GO" id="GO:0005737">
    <property type="term" value="C:cytoplasm"/>
    <property type="evidence" value="ECO:0007669"/>
    <property type="project" value="TreeGrafter"/>
</dbReference>
<gene>
    <name evidence="3" type="ORF">CNF02_11515</name>
</gene>
<evidence type="ECO:0000313" key="4">
    <source>
        <dbReference type="Proteomes" id="UP000219329"/>
    </source>
</evidence>
<evidence type="ECO:0000259" key="2">
    <source>
        <dbReference type="Pfam" id="PF01266"/>
    </source>
</evidence>
<dbReference type="AlphaFoldDB" id="A0A2A5W802"/>
<feature type="domain" description="FAD dependent oxidoreductase" evidence="2">
    <location>
        <begin position="43"/>
        <end position="393"/>
    </location>
</feature>
<sequence length="437" mass="48645">MTSFIKANDKGANEALAHCESYYTATVNQEIRFPQLQGEQRADVCVIGGGFTGISTALTLAERGYSVALLEQHRIGWGASGRNGGQLIAGYTGRAKLERLHGGAAEKILNDMAYRGHEIIEERIKKYSIDCDLKYGYIDVAFKKRQLRELKESFEKLANSDLAEKYRMVEGQEINEVMGTEAYIGGLINNRNGHLHPLNLCLGEAKAASEIGVSIFENSAVISIEHGEKPWVKTQTGQVIADFVILAGNAYNELEQKKLNKLLFPATTFIIATEPLDEDEVSRINPLDLAVCDMNEIVDYYRLSADKRMLFGGLCNYTGREPLSIKATLLPRMLKLYPELMGKSIEYEWGGKIGMVVSRVPLIGRASKNVFYSVGYCGHGVNVTHMASEIMAEAVAGTFERMDLFERMKHVPMPLGNKLGNYLVALGMMYYRLLDLR</sequence>
<keyword evidence="1" id="KW-0560">Oxidoreductase</keyword>
<protein>
    <submittedName>
        <fullName evidence="3">FAD-dependent oxidoreductase</fullName>
    </submittedName>
</protein>
<evidence type="ECO:0000256" key="1">
    <source>
        <dbReference type="ARBA" id="ARBA00023002"/>
    </source>
</evidence>
<dbReference type="InterPro" id="IPR036188">
    <property type="entry name" value="FAD/NAD-bd_sf"/>
</dbReference>
<dbReference type="Gene3D" id="3.50.50.60">
    <property type="entry name" value="FAD/NAD(P)-binding domain"/>
    <property type="match status" value="1"/>
</dbReference>
<dbReference type="InterPro" id="IPR006076">
    <property type="entry name" value="FAD-dep_OxRdtase"/>
</dbReference>
<dbReference type="SUPFAM" id="SSF51905">
    <property type="entry name" value="FAD/NAD(P)-binding domain"/>
    <property type="match status" value="1"/>
</dbReference>
<reference evidence="3 4" key="1">
    <citation type="submission" date="2017-08" db="EMBL/GenBank/DDBJ databases">
        <title>Fine stratification of microbial communities through a metagenomic profile of the photic zone.</title>
        <authorList>
            <person name="Haro-Moreno J.M."/>
            <person name="Lopez-Perez M."/>
            <person name="De La Torre J."/>
            <person name="Picazo A."/>
            <person name="Camacho A."/>
            <person name="Rodriguez-Valera F."/>
        </authorList>
    </citation>
    <scope>NUCLEOTIDE SEQUENCE [LARGE SCALE GENOMIC DNA]</scope>
    <source>
        <strain evidence="3">MED-G28</strain>
    </source>
</reference>
<dbReference type="Gene3D" id="3.30.9.10">
    <property type="entry name" value="D-Amino Acid Oxidase, subunit A, domain 2"/>
    <property type="match status" value="1"/>
</dbReference>
<proteinExistence type="predicted"/>